<dbReference type="OrthoDB" id="9808332at2"/>
<dbReference type="Gene3D" id="3.40.190.10">
    <property type="entry name" value="Periplasmic binding protein-like II"/>
    <property type="match status" value="2"/>
</dbReference>
<dbReference type="KEGG" id="fgi:OP10G_2636"/>
<dbReference type="RefSeq" id="WP_025225450.1">
    <property type="nucleotide sequence ID" value="NZ_CP007139.1"/>
</dbReference>
<dbReference type="InterPro" id="IPR050490">
    <property type="entry name" value="Bact_solute-bd_prot1"/>
</dbReference>
<dbReference type="STRING" id="661478.OP10G_2636"/>
<dbReference type="Proteomes" id="UP000027982">
    <property type="component" value="Chromosome"/>
</dbReference>
<gene>
    <name evidence="1" type="ORF">OP10G_2636</name>
</gene>
<evidence type="ECO:0000313" key="2">
    <source>
        <dbReference type="Proteomes" id="UP000027982"/>
    </source>
</evidence>
<dbReference type="eggNOG" id="COG2182">
    <property type="taxonomic scope" value="Bacteria"/>
</dbReference>
<proteinExistence type="predicted"/>
<reference evidence="1 2" key="1">
    <citation type="journal article" date="2014" name="PLoS ONE">
        <title>The first complete genome sequence of the class fimbriimonadia in the phylum armatimonadetes.</title>
        <authorList>
            <person name="Hu Z.Y."/>
            <person name="Wang Y.Z."/>
            <person name="Im W.T."/>
            <person name="Wang S.Y."/>
            <person name="Zhao G.P."/>
            <person name="Zheng H.J."/>
            <person name="Quan Z.X."/>
        </authorList>
    </citation>
    <scope>NUCLEOTIDE SEQUENCE [LARGE SCALE GENOMIC DNA]</scope>
    <source>
        <strain evidence="1">Gsoil 348</strain>
    </source>
</reference>
<organism evidence="1 2">
    <name type="scientific">Fimbriimonas ginsengisoli Gsoil 348</name>
    <dbReference type="NCBI Taxonomy" id="661478"/>
    <lineage>
        <taxon>Bacteria</taxon>
        <taxon>Bacillati</taxon>
        <taxon>Armatimonadota</taxon>
        <taxon>Fimbriimonadia</taxon>
        <taxon>Fimbriimonadales</taxon>
        <taxon>Fimbriimonadaceae</taxon>
        <taxon>Fimbriimonas</taxon>
    </lineage>
</organism>
<protein>
    <submittedName>
        <fullName evidence="1">Sugar ABC transporter substrate-binding protein</fullName>
    </submittedName>
</protein>
<dbReference type="EMBL" id="CP007139">
    <property type="protein sequence ID" value="AIE86004.1"/>
    <property type="molecule type" value="Genomic_DNA"/>
</dbReference>
<name>A0A068NWN8_FIMGI</name>
<dbReference type="HOGENOM" id="CLU_031285_10_0_0"/>
<dbReference type="PANTHER" id="PTHR43649">
    <property type="entry name" value="ARABINOSE-BINDING PROTEIN-RELATED"/>
    <property type="match status" value="1"/>
</dbReference>
<dbReference type="PANTHER" id="PTHR43649:SF12">
    <property type="entry name" value="DIACETYLCHITOBIOSE BINDING PROTEIN DASA"/>
    <property type="match status" value="1"/>
</dbReference>
<dbReference type="AlphaFoldDB" id="A0A068NWN8"/>
<dbReference type="SUPFAM" id="SSF53850">
    <property type="entry name" value="Periplasmic binding protein-like II"/>
    <property type="match status" value="1"/>
</dbReference>
<sequence>MEINVPKIAKAGMAALFLLGGLAFLAPGDPSERHYPQRIPVTFWHTFAGEWQPIFEGMVDRFNASQTKYEVVPVSVPEDACSMKFLLSASGGDTPDLLMTWAPILGTWSDKRLIQPYDGIMTPAEKREFLARTYPIVKRHSTYAGKIMALVDGLDLYAMYYRPDHLKEIGVDKAHLPKTLEELVAMGVKLDRYDAQHHLRRVGYLPKTFSNYVPVFGGKFNEGGRIVVDTPENLRAMEFIAENTKRLGYDNATRFASSLAADAGPTMPLIAGNYSMMFDGEWRVKQVEQYSPGLPYLLAPIPPPKGGKANACMSSPNYLVIPTAAKQPQGAWEFAKFCVGFLHPEEGGRNMGDMGWLPDDPVIAKSSSYLAYLKRYPQYKVFVDLMTSPNLEIPPQGPMQNFVMDELSKAEDAVTRGSQTPAESLRLVQKHLTEEEARLRRLGQIRGGDRP</sequence>
<accession>A0A068NWN8</accession>
<dbReference type="Pfam" id="PF01547">
    <property type="entry name" value="SBP_bac_1"/>
    <property type="match status" value="1"/>
</dbReference>
<keyword evidence="2" id="KW-1185">Reference proteome</keyword>
<evidence type="ECO:0000313" key="1">
    <source>
        <dbReference type="EMBL" id="AIE86004.1"/>
    </source>
</evidence>
<dbReference type="InterPro" id="IPR006059">
    <property type="entry name" value="SBP"/>
</dbReference>